<accession>A0ACC2K336</accession>
<evidence type="ECO:0000313" key="2">
    <source>
        <dbReference type="Proteomes" id="UP001234297"/>
    </source>
</evidence>
<sequence length="496" mass="56323">MATALVLSFLFLASAVLLFVTVTRSKKPNQPPSPPKLPIIGNSHQLGSLPHRSLRHLSDKYGPLMLLHLFRIPTLIISSPEMAQQILKTHDLSFSGRPQLYSAKKLLYGCKDILFSPYGEYWREVRKICVLELLSNKKVKSFQRIREEEVVSMIDQVSRSCPTSSAVDLRHVLTKLTIGIISRVTLGKKYGDEFLDIVREYVALLGAFCVGDFFPWLAWIDVVTGLEGRLKKASRTMDAFLNRVIKEHQERKEIDGHDGDDKRDFVDVLLHLQEYSEIGVEILDRDSIKAIVLDMFNAATETIAMTMEWVMAELTKNSKVMKKAQDEVRRVMAGKQKVYEDDLHQMHYLKCVIKETLRLHPIAPLLAPKESNTEVMLQGYSIPSKTRVIVNAWAIARDPKSWDSPDEFLPQRFANNPIDFKGQNFQYIPFGAGRRACPGISFAIPIMELALANLLYFFDWKMPDGLRGEDLEMSEAGGVTVSLRFPIRLVAMCHVS</sequence>
<protein>
    <submittedName>
        <fullName evidence="1">Uncharacterized protein</fullName>
    </submittedName>
</protein>
<name>A0ACC2K336_PERAE</name>
<dbReference type="Proteomes" id="UP001234297">
    <property type="component" value="Chromosome 12"/>
</dbReference>
<proteinExistence type="predicted"/>
<organism evidence="1 2">
    <name type="scientific">Persea americana</name>
    <name type="common">Avocado</name>
    <dbReference type="NCBI Taxonomy" id="3435"/>
    <lineage>
        <taxon>Eukaryota</taxon>
        <taxon>Viridiplantae</taxon>
        <taxon>Streptophyta</taxon>
        <taxon>Embryophyta</taxon>
        <taxon>Tracheophyta</taxon>
        <taxon>Spermatophyta</taxon>
        <taxon>Magnoliopsida</taxon>
        <taxon>Magnoliidae</taxon>
        <taxon>Laurales</taxon>
        <taxon>Lauraceae</taxon>
        <taxon>Persea</taxon>
    </lineage>
</organism>
<dbReference type="EMBL" id="CM056820">
    <property type="protein sequence ID" value="KAJ8615500.1"/>
    <property type="molecule type" value="Genomic_DNA"/>
</dbReference>
<comment type="caution">
    <text evidence="1">The sequence shown here is derived from an EMBL/GenBank/DDBJ whole genome shotgun (WGS) entry which is preliminary data.</text>
</comment>
<evidence type="ECO:0000313" key="1">
    <source>
        <dbReference type="EMBL" id="KAJ8615500.1"/>
    </source>
</evidence>
<reference evidence="1 2" key="1">
    <citation type="journal article" date="2022" name="Hortic Res">
        <title>A haplotype resolved chromosomal level avocado genome allows analysis of novel avocado genes.</title>
        <authorList>
            <person name="Nath O."/>
            <person name="Fletcher S.J."/>
            <person name="Hayward A."/>
            <person name="Shaw L.M."/>
            <person name="Masouleh A.K."/>
            <person name="Furtado A."/>
            <person name="Henry R.J."/>
            <person name="Mitter N."/>
        </authorList>
    </citation>
    <scope>NUCLEOTIDE SEQUENCE [LARGE SCALE GENOMIC DNA]</scope>
    <source>
        <strain evidence="2">cv. Hass</strain>
    </source>
</reference>
<keyword evidence="2" id="KW-1185">Reference proteome</keyword>
<gene>
    <name evidence="1" type="ORF">MRB53_034872</name>
</gene>